<dbReference type="SUPFAM" id="SSF52058">
    <property type="entry name" value="L domain-like"/>
    <property type="match status" value="1"/>
</dbReference>
<keyword evidence="5 7" id="KW-0472">Membrane</keyword>
<dbReference type="InterPro" id="IPR046956">
    <property type="entry name" value="RLP23-like"/>
</dbReference>
<dbReference type="Gene3D" id="3.80.10.10">
    <property type="entry name" value="Ribonuclease Inhibitor"/>
    <property type="match status" value="2"/>
</dbReference>
<dbReference type="EMBL" id="JACXVP010000001">
    <property type="protein sequence ID" value="KAG5632153.1"/>
    <property type="molecule type" value="Genomic_DNA"/>
</dbReference>
<feature type="transmembrane region" description="Helical" evidence="7">
    <location>
        <begin position="6"/>
        <end position="29"/>
    </location>
</feature>
<organism evidence="8 9">
    <name type="scientific">Solanum commersonii</name>
    <name type="common">Commerson's wild potato</name>
    <name type="synonym">Commerson's nightshade</name>
    <dbReference type="NCBI Taxonomy" id="4109"/>
    <lineage>
        <taxon>Eukaryota</taxon>
        <taxon>Viridiplantae</taxon>
        <taxon>Streptophyta</taxon>
        <taxon>Embryophyta</taxon>
        <taxon>Tracheophyta</taxon>
        <taxon>Spermatophyta</taxon>
        <taxon>Magnoliopsida</taxon>
        <taxon>eudicotyledons</taxon>
        <taxon>Gunneridae</taxon>
        <taxon>Pentapetalae</taxon>
        <taxon>asterids</taxon>
        <taxon>lamiids</taxon>
        <taxon>Solanales</taxon>
        <taxon>Solanaceae</taxon>
        <taxon>Solanoideae</taxon>
        <taxon>Solaneae</taxon>
        <taxon>Solanum</taxon>
    </lineage>
</organism>
<evidence type="ECO:0000256" key="6">
    <source>
        <dbReference type="ARBA" id="ARBA00023180"/>
    </source>
</evidence>
<keyword evidence="2 7" id="KW-0812">Transmembrane</keyword>
<dbReference type="PANTHER" id="PTHR48061">
    <property type="entry name" value="LEUCINE-RICH REPEAT RECEPTOR PROTEIN KINASE EMS1-LIKE-RELATED"/>
    <property type="match status" value="1"/>
</dbReference>
<evidence type="ECO:0000313" key="9">
    <source>
        <dbReference type="Proteomes" id="UP000824120"/>
    </source>
</evidence>
<evidence type="ECO:0000256" key="7">
    <source>
        <dbReference type="SAM" id="Phobius"/>
    </source>
</evidence>
<dbReference type="OrthoDB" id="676979at2759"/>
<dbReference type="Pfam" id="PF13855">
    <property type="entry name" value="LRR_8"/>
    <property type="match status" value="2"/>
</dbReference>
<dbReference type="InterPro" id="IPR001611">
    <property type="entry name" value="Leu-rich_rpt"/>
</dbReference>
<evidence type="ECO:0000256" key="1">
    <source>
        <dbReference type="ARBA" id="ARBA00004479"/>
    </source>
</evidence>
<proteinExistence type="predicted"/>
<dbReference type="Proteomes" id="UP000824120">
    <property type="component" value="Chromosome 1"/>
</dbReference>
<name>A0A9J6B660_SOLCO</name>
<keyword evidence="4 7" id="KW-1133">Transmembrane helix</keyword>
<comment type="caution">
    <text evidence="8">The sequence shown here is derived from an EMBL/GenBank/DDBJ whole genome shotgun (WGS) entry which is preliminary data.</text>
</comment>
<sequence length="240" mass="27713">MGNGQLSLFFIYAFLSQLFGFSSSIFHLWPKDQALVLLQLKHLFTITPYVSYCFYKTTYQNIESYPKMVTWNTSTDCCSWAGVYSNFKAKFHPNNSLFQLSTLKRLDLSRNDFSRSHISPKFCELSSLTYLDLSDSNMSGPIPSKISHLSKLEVLRISRNNAHDQDGLHLGPHDFILLVKNLTQLRELYLFLVNISSTIPLNFSSSLTYLQLSETQLFGIFPERFFHLPNLKYLYLSSNL</sequence>
<evidence type="ECO:0000256" key="2">
    <source>
        <dbReference type="ARBA" id="ARBA00022692"/>
    </source>
</evidence>
<evidence type="ECO:0000256" key="4">
    <source>
        <dbReference type="ARBA" id="ARBA00022989"/>
    </source>
</evidence>
<protein>
    <recommendedName>
        <fullName evidence="10">Leucine-rich repeat-containing N-terminal plant-type domain-containing protein</fullName>
    </recommendedName>
</protein>
<accession>A0A9J6B660</accession>
<keyword evidence="6" id="KW-0325">Glycoprotein</keyword>
<evidence type="ECO:0000256" key="5">
    <source>
        <dbReference type="ARBA" id="ARBA00023136"/>
    </source>
</evidence>
<evidence type="ECO:0000313" key="8">
    <source>
        <dbReference type="EMBL" id="KAG5632153.1"/>
    </source>
</evidence>
<keyword evidence="3" id="KW-0732">Signal</keyword>
<dbReference type="PANTHER" id="PTHR48061:SF10">
    <property type="entry name" value="LEUCINE-RICH REPEAT-CONTAINING N-TERMINAL PLANT-TYPE DOMAIN-CONTAINING PROTEIN"/>
    <property type="match status" value="1"/>
</dbReference>
<gene>
    <name evidence="8" type="ORF">H5410_003870</name>
</gene>
<evidence type="ECO:0000256" key="3">
    <source>
        <dbReference type="ARBA" id="ARBA00022729"/>
    </source>
</evidence>
<comment type="subcellular location">
    <subcellularLocation>
        <location evidence="1">Membrane</location>
        <topology evidence="1">Single-pass type I membrane protein</topology>
    </subcellularLocation>
</comment>
<dbReference type="GO" id="GO:0016020">
    <property type="term" value="C:membrane"/>
    <property type="evidence" value="ECO:0007669"/>
    <property type="project" value="UniProtKB-SubCell"/>
</dbReference>
<dbReference type="AlphaFoldDB" id="A0A9J6B660"/>
<reference evidence="8 9" key="1">
    <citation type="submission" date="2020-09" db="EMBL/GenBank/DDBJ databases">
        <title>De no assembly of potato wild relative species, Solanum commersonii.</title>
        <authorList>
            <person name="Cho K."/>
        </authorList>
    </citation>
    <scope>NUCLEOTIDE SEQUENCE [LARGE SCALE GENOMIC DNA]</scope>
    <source>
        <strain evidence="8">LZ3.2</strain>
        <tissue evidence="8">Leaf</tissue>
    </source>
</reference>
<dbReference type="InterPro" id="IPR032675">
    <property type="entry name" value="LRR_dom_sf"/>
</dbReference>
<evidence type="ECO:0008006" key="10">
    <source>
        <dbReference type="Google" id="ProtNLM"/>
    </source>
</evidence>
<keyword evidence="9" id="KW-1185">Reference proteome</keyword>